<gene>
    <name evidence="1" type="ORF">HNQ45_000043</name>
</gene>
<evidence type="ECO:0000313" key="2">
    <source>
        <dbReference type="Proteomes" id="UP000579136"/>
    </source>
</evidence>
<name>A0A9Q2CXH8_9STAP</name>
<sequence length="75" mass="8702">MSNSKCSKLTGLLVIVSIMSKLNNKMIEYSIYEEVKHSKVIGYINPLQIHMFDYKKETLNEVIKLINNIINTKEL</sequence>
<reference evidence="1 2" key="1">
    <citation type="submission" date="2020-08" db="EMBL/GenBank/DDBJ databases">
        <title>Genomic Encyclopedia of Type Strains, Phase IV (KMG-IV): sequencing the most valuable type-strain genomes for metagenomic binning, comparative biology and taxonomic classification.</title>
        <authorList>
            <person name="Goeker M."/>
        </authorList>
    </citation>
    <scope>NUCLEOTIDE SEQUENCE [LARGE SCALE GENOMIC DNA]</scope>
    <source>
        <strain evidence="1 2">DSM 19163</strain>
    </source>
</reference>
<dbReference type="AlphaFoldDB" id="A0A9Q2CXH8"/>
<protein>
    <submittedName>
        <fullName evidence="1">Formylmethanofuran dehydrogenase subunit E-like metal-binding protein</fullName>
    </submittedName>
</protein>
<keyword evidence="2" id="KW-1185">Reference proteome</keyword>
<dbReference type="Proteomes" id="UP000579136">
    <property type="component" value="Unassembled WGS sequence"/>
</dbReference>
<evidence type="ECO:0000313" key="1">
    <source>
        <dbReference type="EMBL" id="MBB5175185.1"/>
    </source>
</evidence>
<proteinExistence type="predicted"/>
<organism evidence="1 2">
    <name type="scientific">Nosocomiicoccus ampullae</name>
    <dbReference type="NCBI Taxonomy" id="489910"/>
    <lineage>
        <taxon>Bacteria</taxon>
        <taxon>Bacillati</taxon>
        <taxon>Bacillota</taxon>
        <taxon>Bacilli</taxon>
        <taxon>Bacillales</taxon>
        <taxon>Staphylococcaceae</taxon>
        <taxon>Nosocomiicoccus</taxon>
    </lineage>
</organism>
<comment type="caution">
    <text evidence="1">The sequence shown here is derived from an EMBL/GenBank/DDBJ whole genome shotgun (WGS) entry which is preliminary data.</text>
</comment>
<dbReference type="EMBL" id="JACHHF010000001">
    <property type="protein sequence ID" value="MBB5175185.1"/>
    <property type="molecule type" value="Genomic_DNA"/>
</dbReference>
<accession>A0A9Q2CXH8</accession>